<sequence>MGYFRHLAPGSLEANFHGERCRRRRCG</sequence>
<name>A0AAV0I2G5_9ROSI</name>
<proteinExistence type="predicted"/>
<protein>
    <submittedName>
        <fullName evidence="1">Uncharacterized protein</fullName>
    </submittedName>
</protein>
<dbReference type="AlphaFoldDB" id="A0AAV0I2G5"/>
<dbReference type="Proteomes" id="UP001154282">
    <property type="component" value="Unassembled WGS sequence"/>
</dbReference>
<accession>A0AAV0I2G5</accession>
<comment type="caution">
    <text evidence="1">The sequence shown here is derived from an EMBL/GenBank/DDBJ whole genome shotgun (WGS) entry which is preliminary data.</text>
</comment>
<reference evidence="1" key="1">
    <citation type="submission" date="2022-08" db="EMBL/GenBank/DDBJ databases">
        <authorList>
            <person name="Gutierrez-Valencia J."/>
        </authorList>
    </citation>
    <scope>NUCLEOTIDE SEQUENCE</scope>
</reference>
<dbReference type="EMBL" id="CAMGYJ010000003">
    <property type="protein sequence ID" value="CAI0390395.1"/>
    <property type="molecule type" value="Genomic_DNA"/>
</dbReference>
<gene>
    <name evidence="1" type="ORF">LITE_LOCUS6712</name>
</gene>
<evidence type="ECO:0000313" key="2">
    <source>
        <dbReference type="Proteomes" id="UP001154282"/>
    </source>
</evidence>
<evidence type="ECO:0000313" key="1">
    <source>
        <dbReference type="EMBL" id="CAI0390395.1"/>
    </source>
</evidence>
<organism evidence="1 2">
    <name type="scientific">Linum tenue</name>
    <dbReference type="NCBI Taxonomy" id="586396"/>
    <lineage>
        <taxon>Eukaryota</taxon>
        <taxon>Viridiplantae</taxon>
        <taxon>Streptophyta</taxon>
        <taxon>Embryophyta</taxon>
        <taxon>Tracheophyta</taxon>
        <taxon>Spermatophyta</taxon>
        <taxon>Magnoliopsida</taxon>
        <taxon>eudicotyledons</taxon>
        <taxon>Gunneridae</taxon>
        <taxon>Pentapetalae</taxon>
        <taxon>rosids</taxon>
        <taxon>fabids</taxon>
        <taxon>Malpighiales</taxon>
        <taxon>Linaceae</taxon>
        <taxon>Linum</taxon>
    </lineage>
</organism>
<keyword evidence="2" id="KW-1185">Reference proteome</keyword>